<evidence type="ECO:0000313" key="2">
    <source>
        <dbReference type="Proteomes" id="UP000499080"/>
    </source>
</evidence>
<gene>
    <name evidence="1" type="ORF">AVEN_182194_1</name>
</gene>
<evidence type="ECO:0000313" key="1">
    <source>
        <dbReference type="EMBL" id="GBM22594.1"/>
    </source>
</evidence>
<comment type="caution">
    <text evidence="1">The sequence shown here is derived from an EMBL/GenBank/DDBJ whole genome shotgun (WGS) entry which is preliminary data.</text>
</comment>
<keyword evidence="2" id="KW-1185">Reference proteome</keyword>
<dbReference type="AlphaFoldDB" id="A0A4Y2E3Z6"/>
<sequence length="111" mass="13127">MSSISRSICAIFFRVPFLTGKLQAVTDRVKRWTIRKRHPCNSWCQEGSYTYNLVKFNQWGGSRSTRDGDRLLITLMKRLTRSRHRRHSNVFQQYHSVTSKSKRCREACVIC</sequence>
<proteinExistence type="predicted"/>
<protein>
    <submittedName>
        <fullName evidence="1">Uncharacterized protein</fullName>
    </submittedName>
</protein>
<dbReference type="Proteomes" id="UP000499080">
    <property type="component" value="Unassembled WGS sequence"/>
</dbReference>
<dbReference type="EMBL" id="BGPR01000482">
    <property type="protein sequence ID" value="GBM22594.1"/>
    <property type="molecule type" value="Genomic_DNA"/>
</dbReference>
<reference evidence="1 2" key="1">
    <citation type="journal article" date="2019" name="Sci. Rep.">
        <title>Orb-weaving spider Araneus ventricosus genome elucidates the spidroin gene catalogue.</title>
        <authorList>
            <person name="Kono N."/>
            <person name="Nakamura H."/>
            <person name="Ohtoshi R."/>
            <person name="Moran D.A.P."/>
            <person name="Shinohara A."/>
            <person name="Yoshida Y."/>
            <person name="Fujiwara M."/>
            <person name="Mori M."/>
            <person name="Tomita M."/>
            <person name="Arakawa K."/>
        </authorList>
    </citation>
    <scope>NUCLEOTIDE SEQUENCE [LARGE SCALE GENOMIC DNA]</scope>
</reference>
<name>A0A4Y2E3Z6_ARAVE</name>
<organism evidence="1 2">
    <name type="scientific">Araneus ventricosus</name>
    <name type="common">Orbweaver spider</name>
    <name type="synonym">Epeira ventricosa</name>
    <dbReference type="NCBI Taxonomy" id="182803"/>
    <lineage>
        <taxon>Eukaryota</taxon>
        <taxon>Metazoa</taxon>
        <taxon>Ecdysozoa</taxon>
        <taxon>Arthropoda</taxon>
        <taxon>Chelicerata</taxon>
        <taxon>Arachnida</taxon>
        <taxon>Araneae</taxon>
        <taxon>Araneomorphae</taxon>
        <taxon>Entelegynae</taxon>
        <taxon>Araneoidea</taxon>
        <taxon>Araneidae</taxon>
        <taxon>Araneus</taxon>
    </lineage>
</organism>
<accession>A0A4Y2E3Z6</accession>